<evidence type="ECO:0000256" key="2">
    <source>
        <dbReference type="ARBA" id="ARBA00007110"/>
    </source>
</evidence>
<dbReference type="CDD" id="cd02439">
    <property type="entry name" value="DMB-PRT_CobT"/>
    <property type="match status" value="1"/>
</dbReference>
<keyword evidence="11" id="KW-1185">Reference proteome</keyword>
<dbReference type="PANTHER" id="PTHR43463:SF1">
    <property type="entry name" value="NICOTINATE-NUCLEOTIDE--DIMETHYLBENZIMIDAZOLE PHOSPHORIBOSYLTRANSFERASE"/>
    <property type="match status" value="1"/>
</dbReference>
<gene>
    <name evidence="10" type="ordered locus">Spica_1560</name>
</gene>
<evidence type="ECO:0000256" key="8">
    <source>
        <dbReference type="ARBA" id="ARBA00047340"/>
    </source>
</evidence>
<dbReference type="UniPathway" id="UPA00061">
    <property type="reaction ID" value="UER00516"/>
</dbReference>
<evidence type="ECO:0000256" key="5">
    <source>
        <dbReference type="ARBA" id="ARBA00022573"/>
    </source>
</evidence>
<dbReference type="Gene3D" id="1.10.1610.10">
    <property type="match status" value="1"/>
</dbReference>
<evidence type="ECO:0000313" key="11">
    <source>
        <dbReference type="Proteomes" id="UP000000503"/>
    </source>
</evidence>
<dbReference type="EC" id="2.4.2.21" evidence="3 9"/>
<comment type="pathway">
    <text evidence="1">Nucleoside biosynthesis; alpha-ribazole biosynthesis; alpha-ribazole from 5,6-dimethylbenzimidazole: step 1/2.</text>
</comment>
<keyword evidence="5" id="KW-0169">Cobalamin biosynthesis</keyword>
<dbReference type="InterPro" id="IPR003200">
    <property type="entry name" value="Nict_dMeBzImd_PRibTrfase"/>
</dbReference>
<evidence type="ECO:0000313" key="10">
    <source>
        <dbReference type="EMBL" id="AEJ19704.1"/>
    </source>
</evidence>
<sequence length="368" mass="39032">MNNPIAAQMQAHLDNLTKPRGSLGRLENLVIQLAVIQERVPPKIDKKAVYVFAGDHGIVAEGVSLYPQEVTYQMLVNFLSGGAAINALASGLDGVNDDGLHSSEPSRSAWDLVAVDAGVAADTTELQKSAAELPKGRRFINAKIGPGTANFLHQPAMTEAALEEALEAGKNLAEDASRQGYDLVAIGDMGIGNTSTAAALLVASGFPLESIVDRGTGIDYKTLAHKQQVIAQAIKRHTPFSSPLDILCKVGGYDLAMMAGFILGLRQRRIGCIIDGFPVTSAAYMAYSIDKTVRDFLFAGHRSKVRGHSPVLEAMGLEPILDLGMHLGEGTGAVLAGYIIELAVKTSRTMASFTSAGVSDSTHEEEKY</sequence>
<evidence type="ECO:0000256" key="3">
    <source>
        <dbReference type="ARBA" id="ARBA00011991"/>
    </source>
</evidence>
<dbReference type="PANTHER" id="PTHR43463">
    <property type="entry name" value="NICOTINATE-NUCLEOTIDE--DIMETHYLBENZIMIDAZOLE PHOSPHORIBOSYLTRANSFERASE"/>
    <property type="match status" value="1"/>
</dbReference>
<dbReference type="Gene3D" id="3.40.50.10210">
    <property type="match status" value="1"/>
</dbReference>
<evidence type="ECO:0000256" key="6">
    <source>
        <dbReference type="ARBA" id="ARBA00022676"/>
    </source>
</evidence>
<proteinExistence type="inferred from homology"/>
<accession>F8EZB2</accession>
<dbReference type="Proteomes" id="UP000000503">
    <property type="component" value="Chromosome"/>
</dbReference>
<dbReference type="InterPro" id="IPR023195">
    <property type="entry name" value="Nict_dMeBzImd_PRibTrfase_N"/>
</dbReference>
<dbReference type="Pfam" id="PF02277">
    <property type="entry name" value="DBI_PRT"/>
    <property type="match status" value="1"/>
</dbReference>
<dbReference type="KEGG" id="scd:Spica_1560"/>
<dbReference type="NCBIfam" id="NF000996">
    <property type="entry name" value="PRK00105.1"/>
    <property type="match status" value="1"/>
</dbReference>
<dbReference type="HOGENOM" id="CLU_002982_0_0_12"/>
<dbReference type="eggNOG" id="COG2038">
    <property type="taxonomic scope" value="Bacteria"/>
</dbReference>
<name>F8EZB2_GRAC1</name>
<dbReference type="GO" id="GO:0009236">
    <property type="term" value="P:cobalamin biosynthetic process"/>
    <property type="evidence" value="ECO:0007669"/>
    <property type="project" value="UniProtKB-UniRule"/>
</dbReference>
<reference evidence="11" key="1">
    <citation type="journal article" date="2013" name="Stand. Genomic Sci.">
        <title>Genome sequence of the thermophilic fresh-water bacterium Spirochaeta caldaria type strain (H1(T)), reclassification of Spirochaeta caldaria, Spirochaeta stenostrepta, and Spirochaeta zuelzerae in the genus Treponema as Treponema caldaria comb. nov., Treponema stenostrepta comb. nov., and Treponema zuelzerae comb. nov., and emendation of the genus Treponema.</title>
        <authorList>
            <person name="Abt B."/>
            <person name="Goker M."/>
            <person name="Scheuner C."/>
            <person name="Han C."/>
            <person name="Lu M."/>
            <person name="Misra M."/>
            <person name="Lapidus A."/>
            <person name="Nolan M."/>
            <person name="Lucas S."/>
            <person name="Hammon N."/>
            <person name="Deshpande S."/>
            <person name="Cheng J.F."/>
            <person name="Tapia R."/>
            <person name="Goodwin L.A."/>
            <person name="Pitluck S."/>
            <person name="Liolios K."/>
            <person name="Pagani I."/>
            <person name="Ivanova N."/>
            <person name="Mavromatis K."/>
            <person name="Mikhailova N."/>
            <person name="Huntemann M."/>
            <person name="Pati A."/>
            <person name="Chen A."/>
            <person name="Palaniappan K."/>
            <person name="Land M."/>
            <person name="Hauser L."/>
            <person name="Jeffries C.D."/>
            <person name="Rohde M."/>
            <person name="Spring S."/>
            <person name="Gronow S."/>
            <person name="Detter J.C."/>
            <person name="Bristow J."/>
            <person name="Eisen J.A."/>
            <person name="Markowitz V."/>
            <person name="Hugenholtz P."/>
            <person name="Kyrpides N.C."/>
            <person name="Woyke T."/>
            <person name="Klenk H.P."/>
        </authorList>
    </citation>
    <scope>NUCLEOTIDE SEQUENCE</scope>
    <source>
        <strain evidence="11">ATCC 51460 / DSM 7334 / H1</strain>
    </source>
</reference>
<evidence type="ECO:0000256" key="4">
    <source>
        <dbReference type="ARBA" id="ARBA00015486"/>
    </source>
</evidence>
<dbReference type="EMBL" id="CP002868">
    <property type="protein sequence ID" value="AEJ19704.1"/>
    <property type="molecule type" value="Genomic_DNA"/>
</dbReference>
<comment type="catalytic activity">
    <reaction evidence="8">
        <text>5,6-dimethylbenzimidazole + nicotinate beta-D-ribonucleotide = alpha-ribazole 5'-phosphate + nicotinate + H(+)</text>
        <dbReference type="Rhea" id="RHEA:11196"/>
        <dbReference type="ChEBI" id="CHEBI:15378"/>
        <dbReference type="ChEBI" id="CHEBI:15890"/>
        <dbReference type="ChEBI" id="CHEBI:32544"/>
        <dbReference type="ChEBI" id="CHEBI:57502"/>
        <dbReference type="ChEBI" id="CHEBI:57918"/>
        <dbReference type="EC" id="2.4.2.21"/>
    </reaction>
</comment>
<dbReference type="GO" id="GO:0008939">
    <property type="term" value="F:nicotinate-nucleotide-dimethylbenzimidazole phosphoribosyltransferase activity"/>
    <property type="evidence" value="ECO:0007669"/>
    <property type="project" value="UniProtKB-UniRule"/>
</dbReference>
<evidence type="ECO:0000256" key="7">
    <source>
        <dbReference type="ARBA" id="ARBA00022679"/>
    </source>
</evidence>
<dbReference type="STRING" id="744872.Spica_1560"/>
<dbReference type="RefSeq" id="WP_013969013.1">
    <property type="nucleotide sequence ID" value="NC_015732.1"/>
</dbReference>
<dbReference type="InterPro" id="IPR017846">
    <property type="entry name" value="Nict_dMeBzImd_PRibTrfase_bact"/>
</dbReference>
<dbReference type="AlphaFoldDB" id="F8EZB2"/>
<evidence type="ECO:0000256" key="1">
    <source>
        <dbReference type="ARBA" id="ARBA00005049"/>
    </source>
</evidence>
<dbReference type="OrthoDB" id="9781491at2"/>
<keyword evidence="7 10" id="KW-0808">Transferase</keyword>
<dbReference type="InterPro" id="IPR036087">
    <property type="entry name" value="Nict_dMeBzImd_PRibTrfase_sf"/>
</dbReference>
<organism evidence="10 11">
    <name type="scientific">Gracilinema caldarium (strain ATCC 51460 / DSM 7334 / H1)</name>
    <name type="common">Treponema caldarium</name>
    <dbReference type="NCBI Taxonomy" id="744872"/>
    <lineage>
        <taxon>Bacteria</taxon>
        <taxon>Pseudomonadati</taxon>
        <taxon>Spirochaetota</taxon>
        <taxon>Spirochaetia</taxon>
        <taxon>Spirochaetales</taxon>
        <taxon>Breznakiellaceae</taxon>
        <taxon>Gracilinema</taxon>
    </lineage>
</organism>
<comment type="similarity">
    <text evidence="2">Belongs to the CobT family.</text>
</comment>
<evidence type="ECO:0000256" key="9">
    <source>
        <dbReference type="NCBIfam" id="TIGR03160"/>
    </source>
</evidence>
<dbReference type="SUPFAM" id="SSF52733">
    <property type="entry name" value="Nicotinate mononucleotide:5,6-dimethylbenzimidazole phosphoribosyltransferase (CobT)"/>
    <property type="match status" value="1"/>
</dbReference>
<protein>
    <recommendedName>
        <fullName evidence="4 9">Nicotinate-nucleotide--dimethylbenzimidazole phosphoribosyltransferase</fullName>
        <ecNumber evidence="3 9">2.4.2.21</ecNumber>
    </recommendedName>
</protein>
<keyword evidence="6 10" id="KW-0328">Glycosyltransferase</keyword>
<dbReference type="NCBIfam" id="TIGR03160">
    <property type="entry name" value="cobT_DBIPRT"/>
    <property type="match status" value="1"/>
</dbReference>